<organism evidence="10 11">
    <name type="scientific">Prosthecobacter fusiformis</name>
    <dbReference type="NCBI Taxonomy" id="48464"/>
    <lineage>
        <taxon>Bacteria</taxon>
        <taxon>Pseudomonadati</taxon>
        <taxon>Verrucomicrobiota</taxon>
        <taxon>Verrucomicrobiia</taxon>
        <taxon>Verrucomicrobiales</taxon>
        <taxon>Verrucomicrobiaceae</taxon>
        <taxon>Prosthecobacter</taxon>
    </lineage>
</organism>
<keyword evidence="8" id="KW-0812">Transmembrane</keyword>
<dbReference type="AlphaFoldDB" id="A0A4R7RXZ4"/>
<proteinExistence type="inferred from homology"/>
<keyword evidence="3" id="KW-0732">Signal</keyword>
<dbReference type="PRINTS" id="PR01338">
    <property type="entry name" value="TYPE3OMKPROT"/>
</dbReference>
<sequence>MRSYLSKIRWLVPLILTVLLAGCNKVPLFSELREEEANEIMAHLLEQKIDCVKLAGKESMWILQVPPEDFPLAMQTLQALGLPRQKLMKMGDVFQKSGLVSSPTEERIRFIDALCQELSDTLMKVDGVVAAKVHIALPNNDPLSDSTLPASASVFIKYRAGYDVESITPDLKNLVTKSVEGLTFENVELIMSPADAIPPPPKAQATNTFEEWQTKVPFWVTSAGSAGVGFLVAFLSLGLIRKKAIS</sequence>
<dbReference type="InterPro" id="IPR006182">
    <property type="entry name" value="FliF_N_dom"/>
</dbReference>
<keyword evidence="5" id="KW-0564">Palmitate</keyword>
<evidence type="ECO:0000256" key="6">
    <source>
        <dbReference type="ARBA" id="ARBA00023237"/>
    </source>
</evidence>
<dbReference type="NCBIfam" id="TIGR02544">
    <property type="entry name" value="III_secr_YscJ"/>
    <property type="match status" value="1"/>
</dbReference>
<reference evidence="10 11" key="1">
    <citation type="submission" date="2019-03" db="EMBL/GenBank/DDBJ databases">
        <title>Genomic Encyclopedia of Archaeal and Bacterial Type Strains, Phase II (KMG-II): from individual species to whole genera.</title>
        <authorList>
            <person name="Goeker M."/>
        </authorList>
    </citation>
    <scope>NUCLEOTIDE SEQUENCE [LARGE SCALE GENOMIC DNA]</scope>
    <source>
        <strain evidence="10 11">ATCC 25309</strain>
    </source>
</reference>
<dbReference type="InterPro" id="IPR003282">
    <property type="entry name" value="T3SS_SctJ"/>
</dbReference>
<name>A0A4R7RXZ4_9BACT</name>
<comment type="similarity">
    <text evidence="2">Belongs to the YscJ lipoprotein family.</text>
</comment>
<keyword evidence="8" id="KW-1133">Transmembrane helix</keyword>
<dbReference type="InterPro" id="IPR045851">
    <property type="entry name" value="AMP-bd_C_sf"/>
</dbReference>
<evidence type="ECO:0000256" key="1">
    <source>
        <dbReference type="ARBA" id="ARBA00004459"/>
    </source>
</evidence>
<comment type="subcellular location">
    <subcellularLocation>
        <location evidence="1">Cell outer membrane</location>
        <topology evidence="1">Lipid-anchor</topology>
    </subcellularLocation>
</comment>
<dbReference type="GO" id="GO:0009279">
    <property type="term" value="C:cell outer membrane"/>
    <property type="evidence" value="ECO:0007669"/>
    <property type="project" value="UniProtKB-SubCell"/>
</dbReference>
<evidence type="ECO:0000256" key="3">
    <source>
        <dbReference type="ARBA" id="ARBA00022729"/>
    </source>
</evidence>
<dbReference type="InterPro" id="IPR043427">
    <property type="entry name" value="YscJ/FliF"/>
</dbReference>
<comment type="caution">
    <text evidence="10">The sequence shown here is derived from an EMBL/GenBank/DDBJ whole genome shotgun (WGS) entry which is preliminary data.</text>
</comment>
<feature type="transmembrane region" description="Helical" evidence="8">
    <location>
        <begin position="218"/>
        <end position="240"/>
    </location>
</feature>
<dbReference type="RefSeq" id="WP_166647242.1">
    <property type="nucleotide sequence ID" value="NZ_SOCA01000004.1"/>
</dbReference>
<feature type="domain" description="Flagellar M-ring N-terminal" evidence="9">
    <location>
        <begin position="24"/>
        <end position="192"/>
    </location>
</feature>
<dbReference type="Proteomes" id="UP000295662">
    <property type="component" value="Unassembled WGS sequence"/>
</dbReference>
<evidence type="ECO:0000313" key="11">
    <source>
        <dbReference type="Proteomes" id="UP000295662"/>
    </source>
</evidence>
<gene>
    <name evidence="10" type="ORF">EI77_02749</name>
</gene>
<dbReference type="Gene3D" id="3.30.70.1530">
    <property type="entry name" value="Hypothetical protein rpa1041"/>
    <property type="match status" value="1"/>
</dbReference>
<dbReference type="Gene3D" id="3.30.300.30">
    <property type="match status" value="1"/>
</dbReference>
<keyword evidence="6" id="KW-0998">Cell outer membrane</keyword>
<dbReference type="EMBL" id="SOCA01000004">
    <property type="protein sequence ID" value="TDU70701.1"/>
    <property type="molecule type" value="Genomic_DNA"/>
</dbReference>
<dbReference type="GO" id="GO:0009306">
    <property type="term" value="P:protein secretion"/>
    <property type="evidence" value="ECO:0007669"/>
    <property type="project" value="InterPro"/>
</dbReference>
<dbReference type="PROSITE" id="PS51257">
    <property type="entry name" value="PROKAR_LIPOPROTEIN"/>
    <property type="match status" value="1"/>
</dbReference>
<evidence type="ECO:0000256" key="2">
    <source>
        <dbReference type="ARBA" id="ARBA00009509"/>
    </source>
</evidence>
<evidence type="ECO:0000256" key="5">
    <source>
        <dbReference type="ARBA" id="ARBA00023139"/>
    </source>
</evidence>
<protein>
    <submittedName>
        <fullName evidence="10">Type III secretion system YscJ/HrcJ family lipoprotein</fullName>
    </submittedName>
</protein>
<evidence type="ECO:0000256" key="8">
    <source>
        <dbReference type="SAM" id="Phobius"/>
    </source>
</evidence>
<evidence type="ECO:0000259" key="9">
    <source>
        <dbReference type="Pfam" id="PF01514"/>
    </source>
</evidence>
<keyword evidence="7 10" id="KW-0449">Lipoprotein</keyword>
<dbReference type="PANTHER" id="PTHR30046">
    <property type="entry name" value="FLAGELLAR M-RING PROTEIN"/>
    <property type="match status" value="1"/>
</dbReference>
<accession>A0A4R7RXZ4</accession>
<evidence type="ECO:0000256" key="4">
    <source>
        <dbReference type="ARBA" id="ARBA00023136"/>
    </source>
</evidence>
<dbReference type="PANTHER" id="PTHR30046:SF2">
    <property type="entry name" value="YOP PROTEINS TRANSLOCATION LIPOPROTEIN J"/>
    <property type="match status" value="1"/>
</dbReference>
<keyword evidence="11" id="KW-1185">Reference proteome</keyword>
<dbReference type="Pfam" id="PF01514">
    <property type="entry name" value="YscJ_FliF"/>
    <property type="match status" value="1"/>
</dbReference>
<keyword evidence="4 8" id="KW-0472">Membrane</keyword>
<evidence type="ECO:0000256" key="7">
    <source>
        <dbReference type="ARBA" id="ARBA00023288"/>
    </source>
</evidence>
<evidence type="ECO:0000313" key="10">
    <source>
        <dbReference type="EMBL" id="TDU70701.1"/>
    </source>
</evidence>